<evidence type="ECO:0000256" key="1">
    <source>
        <dbReference type="ARBA" id="ARBA00004123"/>
    </source>
</evidence>
<dbReference type="GO" id="GO:0006355">
    <property type="term" value="P:regulation of DNA-templated transcription"/>
    <property type="evidence" value="ECO:0007669"/>
    <property type="project" value="InterPro"/>
</dbReference>
<reference evidence="7 8" key="1">
    <citation type="submission" date="2020-08" db="EMBL/GenBank/DDBJ databases">
        <title>Plant Genome Project.</title>
        <authorList>
            <person name="Zhang R.-G."/>
        </authorList>
    </citation>
    <scope>NUCLEOTIDE SEQUENCE [LARGE SCALE GENOMIC DNA]</scope>
    <source>
        <tissue evidence="7">Rhizome</tissue>
    </source>
</reference>
<dbReference type="PANTHER" id="PTHR33124">
    <property type="entry name" value="TRANSCRIPTION FACTOR IBH1-LIKE 1"/>
    <property type="match status" value="1"/>
</dbReference>
<dbReference type="OrthoDB" id="1647165at2759"/>
<evidence type="ECO:0000313" key="8">
    <source>
        <dbReference type="Proteomes" id="UP000734854"/>
    </source>
</evidence>
<dbReference type="GO" id="GO:0005634">
    <property type="term" value="C:nucleus"/>
    <property type="evidence" value="ECO:0007669"/>
    <property type="project" value="UniProtKB-SubCell"/>
</dbReference>
<evidence type="ECO:0000256" key="3">
    <source>
        <dbReference type="ARBA" id="ARBA00023163"/>
    </source>
</evidence>
<sequence length="173" mass="18692">MIASSSSACRSKTEEAGRKAQPPTKWRATAQQRVYGRRLLDALRATAGGGARAVKAAADSALALTARGQSRWSRAILLGRRRNRNRRNLLQIKDKIRSDRGRTRPASAPRGTDRLRVLRRLVPGCRKLSAASVLEEAADYVAALEMQVKAMRALADAFSGAARAAATEAQRGA</sequence>
<evidence type="ECO:0000256" key="5">
    <source>
        <dbReference type="SAM" id="MobiDB-lite"/>
    </source>
</evidence>
<organism evidence="7 8">
    <name type="scientific">Zingiber officinale</name>
    <name type="common">Ginger</name>
    <name type="synonym">Amomum zingiber</name>
    <dbReference type="NCBI Taxonomy" id="94328"/>
    <lineage>
        <taxon>Eukaryota</taxon>
        <taxon>Viridiplantae</taxon>
        <taxon>Streptophyta</taxon>
        <taxon>Embryophyta</taxon>
        <taxon>Tracheophyta</taxon>
        <taxon>Spermatophyta</taxon>
        <taxon>Magnoliopsida</taxon>
        <taxon>Liliopsida</taxon>
        <taxon>Zingiberales</taxon>
        <taxon>Zingiberaceae</taxon>
        <taxon>Zingiber</taxon>
    </lineage>
</organism>
<comment type="caution">
    <text evidence="7">The sequence shown here is derived from an EMBL/GenBank/DDBJ whole genome shotgun (WGS) entry which is preliminary data.</text>
</comment>
<feature type="domain" description="BHLH" evidence="6">
    <location>
        <begin position="95"/>
        <end position="144"/>
    </location>
</feature>
<keyword evidence="4" id="KW-0539">Nucleus</keyword>
<dbReference type="InterPro" id="IPR044660">
    <property type="entry name" value="IBH1-like"/>
</dbReference>
<name>A0A8J5LIM5_ZINOF</name>
<dbReference type="PROSITE" id="PS50888">
    <property type="entry name" value="BHLH"/>
    <property type="match status" value="1"/>
</dbReference>
<evidence type="ECO:0000256" key="4">
    <source>
        <dbReference type="ARBA" id="ARBA00023242"/>
    </source>
</evidence>
<keyword evidence="2" id="KW-0805">Transcription regulation</keyword>
<dbReference type="PANTHER" id="PTHR33124:SF51">
    <property type="entry name" value="BHLH DOMAIN-CONTAINING PROTEIN"/>
    <property type="match status" value="1"/>
</dbReference>
<dbReference type="CDD" id="cd11444">
    <property type="entry name" value="bHLH_AtIBH1_like"/>
    <property type="match status" value="1"/>
</dbReference>
<proteinExistence type="predicted"/>
<comment type="subcellular location">
    <subcellularLocation>
        <location evidence="1">Nucleus</location>
    </subcellularLocation>
</comment>
<dbReference type="GO" id="GO:0046983">
    <property type="term" value="F:protein dimerization activity"/>
    <property type="evidence" value="ECO:0007669"/>
    <property type="project" value="InterPro"/>
</dbReference>
<evidence type="ECO:0000313" key="7">
    <source>
        <dbReference type="EMBL" id="KAG6521056.1"/>
    </source>
</evidence>
<evidence type="ECO:0000259" key="6">
    <source>
        <dbReference type="PROSITE" id="PS50888"/>
    </source>
</evidence>
<dbReference type="AlphaFoldDB" id="A0A8J5LIM5"/>
<evidence type="ECO:0000256" key="2">
    <source>
        <dbReference type="ARBA" id="ARBA00023015"/>
    </source>
</evidence>
<dbReference type="InterPro" id="IPR044549">
    <property type="entry name" value="bHLH_AtIBH1-like"/>
</dbReference>
<dbReference type="EMBL" id="JACMSC010000005">
    <property type="protein sequence ID" value="KAG6521056.1"/>
    <property type="molecule type" value="Genomic_DNA"/>
</dbReference>
<keyword evidence="8" id="KW-1185">Reference proteome</keyword>
<dbReference type="InterPro" id="IPR011598">
    <property type="entry name" value="bHLH_dom"/>
</dbReference>
<gene>
    <name evidence="7" type="ORF">ZIOFF_018122</name>
</gene>
<protein>
    <recommendedName>
        <fullName evidence="6">BHLH domain-containing protein</fullName>
    </recommendedName>
</protein>
<dbReference type="Proteomes" id="UP000734854">
    <property type="component" value="Unassembled WGS sequence"/>
</dbReference>
<keyword evidence="3" id="KW-0804">Transcription</keyword>
<accession>A0A8J5LIM5</accession>
<feature type="compositionally biased region" description="Polar residues" evidence="5">
    <location>
        <begin position="1"/>
        <end position="10"/>
    </location>
</feature>
<feature type="region of interest" description="Disordered" evidence="5">
    <location>
        <begin position="1"/>
        <end position="30"/>
    </location>
</feature>